<dbReference type="EMBL" id="LAQU01000003">
    <property type="protein sequence ID" value="KKB64637.1"/>
    <property type="molecule type" value="Genomic_DNA"/>
</dbReference>
<keyword evidence="1" id="KW-0238">DNA-binding</keyword>
<dbReference type="PANTHER" id="PTHR30204:SF98">
    <property type="entry name" value="HTH-TYPE TRANSCRIPTIONAL REGULATOR ADHR"/>
    <property type="match status" value="1"/>
</dbReference>
<feature type="compositionally biased region" description="Basic and acidic residues" evidence="2">
    <location>
        <begin position="121"/>
        <end position="133"/>
    </location>
</feature>
<dbReference type="GO" id="GO:0003700">
    <property type="term" value="F:DNA-binding transcription factor activity"/>
    <property type="evidence" value="ECO:0007669"/>
    <property type="project" value="InterPro"/>
</dbReference>
<dbReference type="InterPro" id="IPR047057">
    <property type="entry name" value="MerR_fam"/>
</dbReference>
<dbReference type="PANTHER" id="PTHR30204">
    <property type="entry name" value="REDOX-CYCLING DRUG-SENSING TRANSCRIPTIONAL ACTIVATOR SOXR"/>
    <property type="match status" value="1"/>
</dbReference>
<dbReference type="GO" id="GO:0003677">
    <property type="term" value="F:DNA binding"/>
    <property type="evidence" value="ECO:0007669"/>
    <property type="project" value="UniProtKB-KW"/>
</dbReference>
<dbReference type="Gene3D" id="1.10.1660.10">
    <property type="match status" value="1"/>
</dbReference>
<dbReference type="Proteomes" id="UP000033618">
    <property type="component" value="Unassembled WGS sequence"/>
</dbReference>
<feature type="domain" description="HTH merR-type" evidence="3">
    <location>
        <begin position="1"/>
        <end position="69"/>
    </location>
</feature>
<dbReference type="PATRIC" id="fig|28092.6.peg.1001"/>
<name>A0A0F5K529_9BURK</name>
<dbReference type="InterPro" id="IPR009061">
    <property type="entry name" value="DNA-bd_dom_put_sf"/>
</dbReference>
<comment type="caution">
    <text evidence="4">The sequence shown here is derived from an EMBL/GenBank/DDBJ whole genome shotgun (WGS) entry which is preliminary data.</text>
</comment>
<protein>
    <submittedName>
        <fullName evidence="4">MerR family transcriptional regulator</fullName>
    </submittedName>
</protein>
<proteinExistence type="predicted"/>
<dbReference type="OrthoDB" id="9808480at2"/>
<evidence type="ECO:0000313" key="5">
    <source>
        <dbReference type="Proteomes" id="UP000033618"/>
    </source>
</evidence>
<dbReference type="SUPFAM" id="SSF46955">
    <property type="entry name" value="Putative DNA-binding domain"/>
    <property type="match status" value="1"/>
</dbReference>
<dbReference type="Pfam" id="PF13411">
    <property type="entry name" value="MerR_1"/>
    <property type="match status" value="1"/>
</dbReference>
<sequence>MKIGDIARHTGLTVHTIRYYEKIGLLPLARRDSTGQRIYEPAILVWIAFLGRLKTTGMSIQEMLRYARLRSDGVQTESERVQLLAAHRDSVLARIVELQACLLVLDTKIAGYTHSLGMNDSAKRHSAPADKLRKPVRKRPSSSVGD</sequence>
<evidence type="ECO:0000256" key="1">
    <source>
        <dbReference type="ARBA" id="ARBA00023125"/>
    </source>
</evidence>
<dbReference type="PRINTS" id="PR00040">
    <property type="entry name" value="HTHMERR"/>
</dbReference>
<dbReference type="RefSeq" id="WP_024903486.1">
    <property type="nucleotide sequence ID" value="NZ_CADFGU010000005.1"/>
</dbReference>
<dbReference type="CDD" id="cd01109">
    <property type="entry name" value="HTH_YyaN"/>
    <property type="match status" value="1"/>
</dbReference>
<feature type="region of interest" description="Disordered" evidence="2">
    <location>
        <begin position="120"/>
        <end position="146"/>
    </location>
</feature>
<dbReference type="SMART" id="SM00422">
    <property type="entry name" value="HTH_MERR"/>
    <property type="match status" value="1"/>
</dbReference>
<keyword evidence="5" id="KW-1185">Reference proteome</keyword>
<evidence type="ECO:0000256" key="2">
    <source>
        <dbReference type="SAM" id="MobiDB-lite"/>
    </source>
</evidence>
<gene>
    <name evidence="4" type="ORF">WM40_04255</name>
</gene>
<evidence type="ECO:0000313" key="4">
    <source>
        <dbReference type="EMBL" id="KKB64637.1"/>
    </source>
</evidence>
<dbReference type="STRING" id="28092.WM40_04255"/>
<reference evidence="4 5" key="1">
    <citation type="submission" date="2015-03" db="EMBL/GenBank/DDBJ databases">
        <title>Draft Genome Sequence of Burkholderia andropogonis type strain ICMP2807, isolated from Sorghum bicolor.</title>
        <authorList>
            <person name="Lopes-Santos L."/>
            <person name="Castro D.B."/>
            <person name="Ottoboni L.M."/>
            <person name="Park D."/>
            <person name="Weirc B.S."/>
            <person name="Destefano S.A."/>
        </authorList>
    </citation>
    <scope>NUCLEOTIDE SEQUENCE [LARGE SCALE GENOMIC DNA]</scope>
    <source>
        <strain evidence="4 5">ICMP2807</strain>
    </source>
</reference>
<dbReference type="InterPro" id="IPR000551">
    <property type="entry name" value="MerR-type_HTH_dom"/>
</dbReference>
<dbReference type="PROSITE" id="PS00552">
    <property type="entry name" value="HTH_MERR_1"/>
    <property type="match status" value="1"/>
</dbReference>
<evidence type="ECO:0000259" key="3">
    <source>
        <dbReference type="PROSITE" id="PS50937"/>
    </source>
</evidence>
<dbReference type="AlphaFoldDB" id="A0A0F5K529"/>
<accession>A0A0F5K529</accession>
<organism evidence="4 5">
    <name type="scientific">Robbsia andropogonis</name>
    <dbReference type="NCBI Taxonomy" id="28092"/>
    <lineage>
        <taxon>Bacteria</taxon>
        <taxon>Pseudomonadati</taxon>
        <taxon>Pseudomonadota</taxon>
        <taxon>Betaproteobacteria</taxon>
        <taxon>Burkholderiales</taxon>
        <taxon>Burkholderiaceae</taxon>
        <taxon>Robbsia</taxon>
    </lineage>
</organism>
<dbReference type="PROSITE" id="PS50937">
    <property type="entry name" value="HTH_MERR_2"/>
    <property type="match status" value="1"/>
</dbReference>